<keyword evidence="2" id="KW-0227">DNA damage</keyword>
<keyword evidence="1" id="KW-0547">Nucleotide-binding</keyword>
<evidence type="ECO:0000259" key="8">
    <source>
        <dbReference type="Pfam" id="PF12705"/>
    </source>
</evidence>
<keyword evidence="12" id="KW-1185">Reference proteome</keyword>
<dbReference type="InterPro" id="IPR011604">
    <property type="entry name" value="PDDEXK-like_dom_sf"/>
</dbReference>
<dbReference type="EMBL" id="JAVGVR010000001">
    <property type="protein sequence ID" value="MDQ6595763.1"/>
    <property type="molecule type" value="Genomic_DNA"/>
</dbReference>
<keyword evidence="4" id="KW-0347">Helicase</keyword>
<keyword evidence="5" id="KW-0067">ATP-binding</keyword>
<protein>
    <submittedName>
        <fullName evidence="10">Dna2/Cas4 domain-containing protein</fullName>
    </submittedName>
    <submittedName>
        <fullName evidence="9">PD-(D/E)XK nuclease family protein</fullName>
    </submittedName>
</protein>
<evidence type="ECO:0000256" key="6">
    <source>
        <dbReference type="ARBA" id="ARBA00023125"/>
    </source>
</evidence>
<accession>A0A4R5VNR0</accession>
<organism evidence="10 11">
    <name type="scientific">Bacillus salipaludis</name>
    <dbReference type="NCBI Taxonomy" id="2547811"/>
    <lineage>
        <taxon>Bacteria</taxon>
        <taxon>Bacillati</taxon>
        <taxon>Bacillota</taxon>
        <taxon>Bacilli</taxon>
        <taxon>Bacillales</taxon>
        <taxon>Bacillaceae</taxon>
        <taxon>Bacillus</taxon>
    </lineage>
</organism>
<evidence type="ECO:0000313" key="9">
    <source>
        <dbReference type="EMBL" id="MDQ6595763.1"/>
    </source>
</evidence>
<gene>
    <name evidence="10" type="ORF">E2K98_18455</name>
    <name evidence="9" type="ORF">RCG21_05040</name>
</gene>
<dbReference type="GO" id="GO:0006281">
    <property type="term" value="P:DNA repair"/>
    <property type="evidence" value="ECO:0007669"/>
    <property type="project" value="UniProtKB-KW"/>
</dbReference>
<reference evidence="9" key="2">
    <citation type="submission" date="2023-08" db="EMBL/GenBank/DDBJ databases">
        <title>Nitrogen cycling bacteria in agricultural field soils.</title>
        <authorList>
            <person name="Jang J."/>
        </authorList>
    </citation>
    <scope>NUCLEOTIDE SEQUENCE</scope>
    <source>
        <strain evidence="9">PS3-36</strain>
    </source>
</reference>
<keyword evidence="7" id="KW-0234">DNA repair</keyword>
<name>A0A4R5VNR0_9BACI</name>
<evidence type="ECO:0000313" key="10">
    <source>
        <dbReference type="EMBL" id="TDK59899.1"/>
    </source>
</evidence>
<dbReference type="RefSeq" id="WP_133336694.1">
    <property type="nucleotide sequence ID" value="NZ_JAVGVR010000001.1"/>
</dbReference>
<keyword evidence="6" id="KW-0238">DNA-binding</keyword>
<comment type="caution">
    <text evidence="10">The sequence shown here is derived from an EMBL/GenBank/DDBJ whole genome shotgun (WGS) entry which is preliminary data.</text>
</comment>
<dbReference type="GO" id="GO:0005524">
    <property type="term" value="F:ATP binding"/>
    <property type="evidence" value="ECO:0007669"/>
    <property type="project" value="UniProtKB-KW"/>
</dbReference>
<evidence type="ECO:0000313" key="12">
    <source>
        <dbReference type="Proteomes" id="UP001178888"/>
    </source>
</evidence>
<evidence type="ECO:0000313" key="11">
    <source>
        <dbReference type="Proteomes" id="UP000295132"/>
    </source>
</evidence>
<sequence>MYVHRDFPEFSWSNSRHKTFLECVRKYYHQYYESHNGWLYEAPDENKAAYRLKNIKNIPILLGDLIHKAIDWQLKKFLNDKSLFTEDEMITLITRSLNKAYLDSTKHRQLWFNKPKQYQMLHEIYYGNGLSKDAIAAAKMKLDLCVKNFFTSKTYQDILTKLEMHVLHSEDFQTFEVNGVDVFVVLDFVYKDVSQEKWIVVDWKTGKESEDDRKQLAFYALFLSKQHNIPIEDIILRNEYLLSGKHQEYKLTEFEIESAQALMNDSIYYMLKYLEDPVKNMPLNIEQFEMNPSRKCQNCNFKEKCLSVHDSLNG</sequence>
<dbReference type="AlphaFoldDB" id="A0A4R5VNR0"/>
<evidence type="ECO:0000256" key="4">
    <source>
        <dbReference type="ARBA" id="ARBA00022806"/>
    </source>
</evidence>
<proteinExistence type="predicted"/>
<dbReference type="InterPro" id="IPR038726">
    <property type="entry name" value="PDDEXK_AddAB-type"/>
</dbReference>
<evidence type="ECO:0000256" key="1">
    <source>
        <dbReference type="ARBA" id="ARBA00022741"/>
    </source>
</evidence>
<dbReference type="Proteomes" id="UP000295132">
    <property type="component" value="Unassembled WGS sequence"/>
</dbReference>
<dbReference type="Pfam" id="PF12705">
    <property type="entry name" value="PDDEXK_1"/>
    <property type="match status" value="1"/>
</dbReference>
<feature type="domain" description="PD-(D/E)XK endonuclease-like" evidence="8">
    <location>
        <begin position="11"/>
        <end position="305"/>
    </location>
</feature>
<dbReference type="GO" id="GO:0004386">
    <property type="term" value="F:helicase activity"/>
    <property type="evidence" value="ECO:0007669"/>
    <property type="project" value="UniProtKB-KW"/>
</dbReference>
<keyword evidence="3" id="KW-0378">Hydrolase</keyword>
<evidence type="ECO:0000256" key="7">
    <source>
        <dbReference type="ARBA" id="ARBA00023204"/>
    </source>
</evidence>
<dbReference type="EMBL" id="SMYO01000008">
    <property type="protein sequence ID" value="TDK59899.1"/>
    <property type="molecule type" value="Genomic_DNA"/>
</dbReference>
<dbReference type="GO" id="GO:0003677">
    <property type="term" value="F:DNA binding"/>
    <property type="evidence" value="ECO:0007669"/>
    <property type="project" value="UniProtKB-KW"/>
</dbReference>
<evidence type="ECO:0000256" key="2">
    <source>
        <dbReference type="ARBA" id="ARBA00022763"/>
    </source>
</evidence>
<evidence type="ECO:0000256" key="5">
    <source>
        <dbReference type="ARBA" id="ARBA00022840"/>
    </source>
</evidence>
<reference evidence="10 11" key="1">
    <citation type="submission" date="2019-03" db="EMBL/GenBank/DDBJ databases">
        <title>Bacillus niacini sp. nov. a Nicotinate-Metabolizing Mesophile Isolated from Soil.</title>
        <authorList>
            <person name="Zhang G."/>
        </authorList>
    </citation>
    <scope>NUCLEOTIDE SEQUENCE [LARGE SCALE GENOMIC DNA]</scope>
    <source>
        <strain evidence="10 11">WN066</strain>
    </source>
</reference>
<dbReference type="Gene3D" id="3.90.320.10">
    <property type="match status" value="1"/>
</dbReference>
<evidence type="ECO:0000256" key="3">
    <source>
        <dbReference type="ARBA" id="ARBA00022801"/>
    </source>
</evidence>
<dbReference type="Proteomes" id="UP001178888">
    <property type="component" value="Unassembled WGS sequence"/>
</dbReference>
<dbReference type="GO" id="GO:0016787">
    <property type="term" value="F:hydrolase activity"/>
    <property type="evidence" value="ECO:0007669"/>
    <property type="project" value="UniProtKB-KW"/>
</dbReference>